<proteinExistence type="predicted"/>
<dbReference type="Proteomes" id="UP001597461">
    <property type="component" value="Unassembled WGS sequence"/>
</dbReference>
<dbReference type="RefSeq" id="WP_379075181.1">
    <property type="nucleotide sequence ID" value="NZ_JBHULL010000004.1"/>
</dbReference>
<evidence type="ECO:0000256" key="1">
    <source>
        <dbReference type="SAM" id="SignalP"/>
    </source>
</evidence>
<keyword evidence="1" id="KW-0732">Signal</keyword>
<dbReference type="EMBL" id="JBHULL010000004">
    <property type="protein sequence ID" value="MFD2581612.1"/>
    <property type="molecule type" value="Genomic_DNA"/>
</dbReference>
<name>A0ABW5MER2_9SPHI</name>
<protein>
    <submittedName>
        <fullName evidence="2">Uncharacterized protein</fullName>
    </submittedName>
</protein>
<sequence>MKKTILILVFAFAGKLVFGQNTFPAQGNVGIGTNQATSALHVRNDVSSSAENWVIRLQNDNSEADGLPTTGLLFAGGDFQSQKAGIIFRRTGPYGTGNLYFLNNNLFDASLPTIANHSIMTLQSDGNVGIGTTNPTERLSVNGKIRAKEIKVDATNWPDYVFEEGYEVGTLKGLESYIKTNKHLPEMPTAKEVETNGVAVSEMLKLQQKKIEELTLHLIELSKKVETQDAYIKQLKNKK</sequence>
<keyword evidence="3" id="KW-1185">Reference proteome</keyword>
<feature type="signal peptide" evidence="1">
    <location>
        <begin position="1"/>
        <end position="19"/>
    </location>
</feature>
<evidence type="ECO:0000313" key="3">
    <source>
        <dbReference type="Proteomes" id="UP001597461"/>
    </source>
</evidence>
<reference evidence="3" key="1">
    <citation type="journal article" date="2019" name="Int. J. Syst. Evol. Microbiol.">
        <title>The Global Catalogue of Microorganisms (GCM) 10K type strain sequencing project: providing services to taxonomists for standard genome sequencing and annotation.</title>
        <authorList>
            <consortium name="The Broad Institute Genomics Platform"/>
            <consortium name="The Broad Institute Genome Sequencing Center for Infectious Disease"/>
            <person name="Wu L."/>
            <person name="Ma J."/>
        </authorList>
    </citation>
    <scope>NUCLEOTIDE SEQUENCE [LARGE SCALE GENOMIC DNA]</scope>
    <source>
        <strain evidence="3">KCTC 42866</strain>
    </source>
</reference>
<gene>
    <name evidence="2" type="ORF">ACFSR6_03860</name>
</gene>
<accession>A0ABW5MER2</accession>
<organism evidence="2 3">
    <name type="scientific">Pedobacter vanadiisoli</name>
    <dbReference type="NCBI Taxonomy" id="1761975"/>
    <lineage>
        <taxon>Bacteria</taxon>
        <taxon>Pseudomonadati</taxon>
        <taxon>Bacteroidota</taxon>
        <taxon>Sphingobacteriia</taxon>
        <taxon>Sphingobacteriales</taxon>
        <taxon>Sphingobacteriaceae</taxon>
        <taxon>Pedobacter</taxon>
    </lineage>
</organism>
<evidence type="ECO:0000313" key="2">
    <source>
        <dbReference type="EMBL" id="MFD2581612.1"/>
    </source>
</evidence>
<feature type="chain" id="PRO_5047344979" evidence="1">
    <location>
        <begin position="20"/>
        <end position="239"/>
    </location>
</feature>
<comment type="caution">
    <text evidence="2">The sequence shown here is derived from an EMBL/GenBank/DDBJ whole genome shotgun (WGS) entry which is preliminary data.</text>
</comment>